<dbReference type="PROSITE" id="PS51257">
    <property type="entry name" value="PROKAR_LIPOPROTEIN"/>
    <property type="match status" value="1"/>
</dbReference>
<name>A0A084JMN9_9FIRM</name>
<organism evidence="4 5">
    <name type="scientific">Lacrimispora celerecrescens</name>
    <dbReference type="NCBI Taxonomy" id="29354"/>
    <lineage>
        <taxon>Bacteria</taxon>
        <taxon>Bacillati</taxon>
        <taxon>Bacillota</taxon>
        <taxon>Clostridia</taxon>
        <taxon>Lachnospirales</taxon>
        <taxon>Lachnospiraceae</taxon>
        <taxon>Lacrimispora</taxon>
    </lineage>
</organism>
<evidence type="ECO:0000313" key="5">
    <source>
        <dbReference type="Proteomes" id="UP000028525"/>
    </source>
</evidence>
<evidence type="ECO:0000256" key="1">
    <source>
        <dbReference type="ARBA" id="ARBA00022737"/>
    </source>
</evidence>
<gene>
    <name evidence="4" type="ORF">IO98_09665</name>
</gene>
<dbReference type="PROSITE" id="PS50005">
    <property type="entry name" value="TPR"/>
    <property type="match status" value="1"/>
</dbReference>
<dbReference type="Pfam" id="PF13432">
    <property type="entry name" value="TPR_16"/>
    <property type="match status" value="2"/>
</dbReference>
<dbReference type="Gene3D" id="1.25.40.10">
    <property type="entry name" value="Tetratricopeptide repeat domain"/>
    <property type="match status" value="2"/>
</dbReference>
<dbReference type="SUPFAM" id="SSF48452">
    <property type="entry name" value="TPR-like"/>
    <property type="match status" value="1"/>
</dbReference>
<protein>
    <submittedName>
        <fullName evidence="4">Uncharacterized protein</fullName>
    </submittedName>
</protein>
<dbReference type="OrthoDB" id="305319at2"/>
<dbReference type="InterPro" id="IPR019734">
    <property type="entry name" value="TPR_rpt"/>
</dbReference>
<dbReference type="AlphaFoldDB" id="A0A084JMN9"/>
<sequence length="259" mass="28303">MRRKTGYTAAVLGLALTVTIAAGGCGKKDYKYSFRTAGIEALKQGNYDNAVEAFDQAIKLSKGLVGKFDVDVLKYRAEAEYLAGDYSSAADTYGILIKVDEERPEYLNLRSVSRAGAGDLNGAIEDYKRSAELDKEKKAPGRMKALLAAGAAMEKDGAASDAMSLYEEALSDGEESAQLYNRMGLCKMAVEDWDGAAEYFKKGLLTTDSSEVPELLFNQAVAEERKGEFKTALDLMQQYVSVHGSDEEAEREITFLKTR</sequence>
<comment type="caution">
    <text evidence="4">The sequence shown here is derived from an EMBL/GenBank/DDBJ whole genome shotgun (WGS) entry which is preliminary data.</text>
</comment>
<evidence type="ECO:0000256" key="2">
    <source>
        <dbReference type="ARBA" id="ARBA00022803"/>
    </source>
</evidence>
<dbReference type="GO" id="GO:0009279">
    <property type="term" value="C:cell outer membrane"/>
    <property type="evidence" value="ECO:0007669"/>
    <property type="project" value="TreeGrafter"/>
</dbReference>
<dbReference type="EMBL" id="JPME01000012">
    <property type="protein sequence ID" value="KEZ90223.1"/>
    <property type="molecule type" value="Genomic_DNA"/>
</dbReference>
<keyword evidence="1" id="KW-0677">Repeat</keyword>
<dbReference type="PANTHER" id="PTHR44858">
    <property type="entry name" value="TETRATRICOPEPTIDE REPEAT PROTEIN 6"/>
    <property type="match status" value="1"/>
</dbReference>
<proteinExistence type="predicted"/>
<accession>A0A084JMN9</accession>
<dbReference type="SMART" id="SM00028">
    <property type="entry name" value="TPR"/>
    <property type="match status" value="5"/>
</dbReference>
<dbReference type="PANTHER" id="PTHR44858:SF1">
    <property type="entry name" value="UDP-N-ACETYLGLUCOSAMINE--PEPTIDE N-ACETYLGLUCOSAMINYLTRANSFERASE SPINDLY-RELATED"/>
    <property type="match status" value="1"/>
</dbReference>
<dbReference type="RefSeq" id="WP_038280507.1">
    <property type="nucleotide sequence ID" value="NZ_JPME01000012.1"/>
</dbReference>
<dbReference type="InterPro" id="IPR050498">
    <property type="entry name" value="Ycf3"/>
</dbReference>
<dbReference type="STRING" id="29354.IO98_09665"/>
<evidence type="ECO:0000256" key="3">
    <source>
        <dbReference type="PROSITE-ProRule" id="PRU00339"/>
    </source>
</evidence>
<dbReference type="GO" id="GO:0046813">
    <property type="term" value="P:receptor-mediated virion attachment to host cell"/>
    <property type="evidence" value="ECO:0007669"/>
    <property type="project" value="TreeGrafter"/>
</dbReference>
<dbReference type="InterPro" id="IPR011990">
    <property type="entry name" value="TPR-like_helical_dom_sf"/>
</dbReference>
<dbReference type="Proteomes" id="UP000028525">
    <property type="component" value="Unassembled WGS sequence"/>
</dbReference>
<keyword evidence="5" id="KW-1185">Reference proteome</keyword>
<keyword evidence="2 3" id="KW-0802">TPR repeat</keyword>
<evidence type="ECO:0000313" key="4">
    <source>
        <dbReference type="EMBL" id="KEZ90223.1"/>
    </source>
</evidence>
<reference evidence="4 5" key="1">
    <citation type="submission" date="2014-07" db="EMBL/GenBank/DDBJ databases">
        <title>Draft genome of Clostridium celerecrescens 152B isolated from sediments associated with methane hydrate from Krishna Godavari basin.</title>
        <authorList>
            <person name="Honkalas V.S."/>
            <person name="Dabir A.P."/>
            <person name="Arora P."/>
            <person name="Dhakephalkar P.K."/>
        </authorList>
    </citation>
    <scope>NUCLEOTIDE SEQUENCE [LARGE SCALE GENOMIC DNA]</scope>
    <source>
        <strain evidence="4 5">152B</strain>
    </source>
</reference>
<feature type="repeat" description="TPR" evidence="3">
    <location>
        <begin position="31"/>
        <end position="64"/>
    </location>
</feature>